<dbReference type="PANTHER" id="PTHR31760:SF0">
    <property type="entry name" value="S-ADENOSYL-L-METHIONINE-DEPENDENT METHYLTRANSFERASES SUPERFAMILY PROTEIN"/>
    <property type="match status" value="1"/>
</dbReference>
<dbReference type="EC" id="2.1.1.170" evidence="6"/>
<sequence>METALKQQLIQGVDRLELDLTTSQVDLLADYIDLLMKWNKAYNLTAIRDPKEMVVKHLLDSLSIVKHIDDSPLLDVGTGPGLPGIPLAITRPELDITLLDSNGKKTRFLTQAKTSLKLENVTVIHGRVEQAVSGANGNSDKRYKIVTSRAFASLSDMVTLARDTLAEDGRFVAMKGVVPDEEIADLPGWVSVEEIIPLHVPNLEGERHLIILKPDAS</sequence>
<dbReference type="NCBIfam" id="TIGR00138">
    <property type="entry name" value="rsmG_gidB"/>
    <property type="match status" value="1"/>
</dbReference>
<dbReference type="PIRSF" id="PIRSF003078">
    <property type="entry name" value="GidB"/>
    <property type="match status" value="1"/>
</dbReference>
<feature type="binding site" evidence="6">
    <location>
        <begin position="128"/>
        <end position="129"/>
    </location>
    <ligand>
        <name>S-adenosyl-L-methionine</name>
        <dbReference type="ChEBI" id="CHEBI:59789"/>
    </ligand>
</feature>
<proteinExistence type="inferred from homology"/>
<dbReference type="InterPro" id="IPR003682">
    <property type="entry name" value="rRNA_ssu_MeTfrase_G"/>
</dbReference>
<keyword evidence="5 6" id="KW-0949">S-adenosyl-L-methionine</keyword>
<keyword evidence="4 6" id="KW-0808">Transferase</keyword>
<evidence type="ECO:0000256" key="4">
    <source>
        <dbReference type="ARBA" id="ARBA00022679"/>
    </source>
</evidence>
<dbReference type="Pfam" id="PF02527">
    <property type="entry name" value="GidB"/>
    <property type="match status" value="1"/>
</dbReference>
<accession>A0ABP7NEQ2</accession>
<keyword evidence="3 6" id="KW-0489">Methyltransferase</keyword>
<evidence type="ECO:0000313" key="8">
    <source>
        <dbReference type="Proteomes" id="UP001501565"/>
    </source>
</evidence>
<comment type="similarity">
    <text evidence="6">Belongs to the methyltransferase superfamily. RNA methyltransferase RsmG family.</text>
</comment>
<organism evidence="7 8">
    <name type="scientific">Litoribacillus peritrichatus</name>
    <dbReference type="NCBI Taxonomy" id="718191"/>
    <lineage>
        <taxon>Bacteria</taxon>
        <taxon>Pseudomonadati</taxon>
        <taxon>Pseudomonadota</taxon>
        <taxon>Gammaproteobacteria</taxon>
        <taxon>Oceanospirillales</taxon>
        <taxon>Oceanospirillaceae</taxon>
        <taxon>Litoribacillus</taxon>
    </lineage>
</organism>
<dbReference type="HAMAP" id="MF_00074">
    <property type="entry name" value="16SrRNA_methyltr_G"/>
    <property type="match status" value="1"/>
</dbReference>
<keyword evidence="1 6" id="KW-0963">Cytoplasm</keyword>
<dbReference type="Gene3D" id="3.40.50.150">
    <property type="entry name" value="Vaccinia Virus protein VP39"/>
    <property type="match status" value="1"/>
</dbReference>
<dbReference type="InterPro" id="IPR029063">
    <property type="entry name" value="SAM-dependent_MTases_sf"/>
</dbReference>
<gene>
    <name evidence="6 7" type="primary">rsmG</name>
    <name evidence="7" type="ORF">GCM10022277_42510</name>
</gene>
<feature type="binding site" evidence="6">
    <location>
        <position position="149"/>
    </location>
    <ligand>
        <name>S-adenosyl-L-methionine</name>
        <dbReference type="ChEBI" id="CHEBI:59789"/>
    </ligand>
</feature>
<comment type="caution">
    <text evidence="7">The sequence shown here is derived from an EMBL/GenBank/DDBJ whole genome shotgun (WGS) entry which is preliminary data.</text>
</comment>
<dbReference type="EMBL" id="BAABBN010000017">
    <property type="protein sequence ID" value="GAA3942171.1"/>
    <property type="molecule type" value="Genomic_DNA"/>
</dbReference>
<evidence type="ECO:0000256" key="2">
    <source>
        <dbReference type="ARBA" id="ARBA00022552"/>
    </source>
</evidence>
<comment type="subcellular location">
    <subcellularLocation>
        <location evidence="6">Cytoplasm</location>
    </subcellularLocation>
</comment>
<keyword evidence="2 6" id="KW-0698">rRNA processing</keyword>
<evidence type="ECO:0000256" key="5">
    <source>
        <dbReference type="ARBA" id="ARBA00022691"/>
    </source>
</evidence>
<dbReference type="PANTHER" id="PTHR31760">
    <property type="entry name" value="S-ADENOSYL-L-METHIONINE-DEPENDENT METHYLTRANSFERASES SUPERFAMILY PROTEIN"/>
    <property type="match status" value="1"/>
</dbReference>
<comment type="caution">
    <text evidence="6">Lacks conserved residue(s) required for the propagation of feature annotation.</text>
</comment>
<comment type="function">
    <text evidence="6">Specifically methylates the N7 position of guanine in position 527 of 16S rRNA.</text>
</comment>
<evidence type="ECO:0000256" key="3">
    <source>
        <dbReference type="ARBA" id="ARBA00022603"/>
    </source>
</evidence>
<dbReference type="SUPFAM" id="SSF53335">
    <property type="entry name" value="S-adenosyl-L-methionine-dependent methyltransferases"/>
    <property type="match status" value="1"/>
</dbReference>
<dbReference type="Proteomes" id="UP001501565">
    <property type="component" value="Unassembled WGS sequence"/>
</dbReference>
<reference evidence="8" key="1">
    <citation type="journal article" date="2019" name="Int. J. Syst. Evol. Microbiol.">
        <title>The Global Catalogue of Microorganisms (GCM) 10K type strain sequencing project: providing services to taxonomists for standard genome sequencing and annotation.</title>
        <authorList>
            <consortium name="The Broad Institute Genomics Platform"/>
            <consortium name="The Broad Institute Genome Sequencing Center for Infectious Disease"/>
            <person name="Wu L."/>
            <person name="Ma J."/>
        </authorList>
    </citation>
    <scope>NUCLEOTIDE SEQUENCE [LARGE SCALE GENOMIC DNA]</scope>
    <source>
        <strain evidence="8">JCM 17551</strain>
    </source>
</reference>
<dbReference type="RefSeq" id="WP_344800679.1">
    <property type="nucleotide sequence ID" value="NZ_BAABBN010000017.1"/>
</dbReference>
<feature type="binding site" evidence="6">
    <location>
        <position position="82"/>
    </location>
    <ligand>
        <name>S-adenosyl-L-methionine</name>
        <dbReference type="ChEBI" id="CHEBI:59789"/>
    </ligand>
</feature>
<evidence type="ECO:0000256" key="6">
    <source>
        <dbReference type="HAMAP-Rule" id="MF_00074"/>
    </source>
</evidence>
<comment type="catalytic activity">
    <reaction evidence="6">
        <text>guanosine(527) in 16S rRNA + S-adenosyl-L-methionine = N(7)-methylguanosine(527) in 16S rRNA + S-adenosyl-L-homocysteine</text>
        <dbReference type="Rhea" id="RHEA:42732"/>
        <dbReference type="Rhea" id="RHEA-COMP:10209"/>
        <dbReference type="Rhea" id="RHEA-COMP:10210"/>
        <dbReference type="ChEBI" id="CHEBI:57856"/>
        <dbReference type="ChEBI" id="CHEBI:59789"/>
        <dbReference type="ChEBI" id="CHEBI:74269"/>
        <dbReference type="ChEBI" id="CHEBI:74480"/>
        <dbReference type="EC" id="2.1.1.170"/>
    </reaction>
</comment>
<evidence type="ECO:0000256" key="1">
    <source>
        <dbReference type="ARBA" id="ARBA00022490"/>
    </source>
</evidence>
<protein>
    <recommendedName>
        <fullName evidence="6">Ribosomal RNA small subunit methyltransferase G</fullName>
        <ecNumber evidence="6">2.1.1.170</ecNumber>
    </recommendedName>
    <alternativeName>
        <fullName evidence="6">16S rRNA 7-methylguanosine methyltransferase</fullName>
        <shortName evidence="6">16S rRNA m7G methyltransferase</shortName>
    </alternativeName>
</protein>
<name>A0ABP7NEQ2_9GAMM</name>
<keyword evidence="8" id="KW-1185">Reference proteome</keyword>
<evidence type="ECO:0000313" key="7">
    <source>
        <dbReference type="EMBL" id="GAA3942171.1"/>
    </source>
</evidence>
<dbReference type="CDD" id="cd02440">
    <property type="entry name" value="AdoMet_MTases"/>
    <property type="match status" value="1"/>
</dbReference>
<feature type="binding site" evidence="6">
    <location>
        <position position="77"/>
    </location>
    <ligand>
        <name>S-adenosyl-L-methionine</name>
        <dbReference type="ChEBI" id="CHEBI:59789"/>
    </ligand>
</feature>